<gene>
    <name evidence="2" type="ORF">GUJ93_ZPchr0010g8171</name>
</gene>
<keyword evidence="3" id="KW-1185">Reference proteome</keyword>
<accession>A0A8J6BN18</accession>
<reference evidence="2" key="2">
    <citation type="submission" date="2021-02" db="EMBL/GenBank/DDBJ databases">
        <authorList>
            <person name="Kimball J.A."/>
            <person name="Haas M.W."/>
            <person name="Macchietto M."/>
            <person name="Kono T."/>
            <person name="Duquette J."/>
            <person name="Shao M."/>
        </authorList>
    </citation>
    <scope>NUCLEOTIDE SEQUENCE</scope>
    <source>
        <tissue evidence="2">Fresh leaf tissue</tissue>
    </source>
</reference>
<dbReference type="Proteomes" id="UP000729402">
    <property type="component" value="Unassembled WGS sequence"/>
</dbReference>
<reference evidence="2" key="1">
    <citation type="journal article" date="2021" name="bioRxiv">
        <title>Whole Genome Assembly and Annotation of Northern Wild Rice, Zizania palustris L., Supports a Whole Genome Duplication in the Zizania Genus.</title>
        <authorList>
            <person name="Haas M."/>
            <person name="Kono T."/>
            <person name="Macchietto M."/>
            <person name="Millas R."/>
            <person name="McGilp L."/>
            <person name="Shao M."/>
            <person name="Duquette J."/>
            <person name="Hirsch C.N."/>
            <person name="Kimball J."/>
        </authorList>
    </citation>
    <scope>NUCLEOTIDE SEQUENCE</scope>
    <source>
        <tissue evidence="2">Fresh leaf tissue</tissue>
    </source>
</reference>
<dbReference type="EMBL" id="JAAALK010000082">
    <property type="protein sequence ID" value="KAG8087790.1"/>
    <property type="molecule type" value="Genomic_DNA"/>
</dbReference>
<organism evidence="2 3">
    <name type="scientific">Zizania palustris</name>
    <name type="common">Northern wild rice</name>
    <dbReference type="NCBI Taxonomy" id="103762"/>
    <lineage>
        <taxon>Eukaryota</taxon>
        <taxon>Viridiplantae</taxon>
        <taxon>Streptophyta</taxon>
        <taxon>Embryophyta</taxon>
        <taxon>Tracheophyta</taxon>
        <taxon>Spermatophyta</taxon>
        <taxon>Magnoliopsida</taxon>
        <taxon>Liliopsida</taxon>
        <taxon>Poales</taxon>
        <taxon>Poaceae</taxon>
        <taxon>BOP clade</taxon>
        <taxon>Oryzoideae</taxon>
        <taxon>Oryzeae</taxon>
        <taxon>Zizaniinae</taxon>
        <taxon>Zizania</taxon>
    </lineage>
</organism>
<proteinExistence type="predicted"/>
<evidence type="ECO:0000313" key="3">
    <source>
        <dbReference type="Proteomes" id="UP000729402"/>
    </source>
</evidence>
<feature type="compositionally biased region" description="Basic and acidic residues" evidence="1">
    <location>
        <begin position="1"/>
        <end position="11"/>
    </location>
</feature>
<comment type="caution">
    <text evidence="2">The sequence shown here is derived from an EMBL/GenBank/DDBJ whole genome shotgun (WGS) entry which is preliminary data.</text>
</comment>
<name>A0A8J6BN18_ZIZPA</name>
<protein>
    <submittedName>
        <fullName evidence="2">Uncharacterized protein</fullName>
    </submittedName>
</protein>
<feature type="region of interest" description="Disordered" evidence="1">
    <location>
        <begin position="1"/>
        <end position="69"/>
    </location>
</feature>
<evidence type="ECO:0000313" key="2">
    <source>
        <dbReference type="EMBL" id="KAG8087790.1"/>
    </source>
</evidence>
<sequence>MDKTGRPERGGWHGRSGVAWPARVQRRRRGVACGRSSSDVSDVGLRHGGPRFGGAPATTSIDANSHGGHRTHADYGLSLPPCCSALAAATVKLLRPV</sequence>
<evidence type="ECO:0000256" key="1">
    <source>
        <dbReference type="SAM" id="MobiDB-lite"/>
    </source>
</evidence>
<dbReference type="AlphaFoldDB" id="A0A8J6BN18"/>